<evidence type="ECO:0000256" key="1">
    <source>
        <dbReference type="SAM" id="MobiDB-lite"/>
    </source>
</evidence>
<feature type="region of interest" description="Disordered" evidence="1">
    <location>
        <begin position="1256"/>
        <end position="1439"/>
    </location>
</feature>
<proteinExistence type="predicted"/>
<feature type="compositionally biased region" description="Basic and acidic residues" evidence="1">
    <location>
        <begin position="134"/>
        <end position="148"/>
    </location>
</feature>
<comment type="caution">
    <text evidence="2">The sequence shown here is derived from an EMBL/GenBank/DDBJ whole genome shotgun (WGS) entry which is preliminary data.</text>
</comment>
<protein>
    <submittedName>
        <fullName evidence="2">Uncharacterized protein</fullName>
    </submittedName>
</protein>
<evidence type="ECO:0000313" key="3">
    <source>
        <dbReference type="Proteomes" id="UP001412067"/>
    </source>
</evidence>
<dbReference type="EMBL" id="JBBWWR010000017">
    <property type="protein sequence ID" value="KAK8945764.1"/>
    <property type="molecule type" value="Genomic_DNA"/>
</dbReference>
<reference evidence="2 3" key="1">
    <citation type="journal article" date="2022" name="Nat. Plants">
        <title>Genomes of leafy and leafless Platanthera orchids illuminate the evolution of mycoheterotrophy.</title>
        <authorList>
            <person name="Li M.H."/>
            <person name="Liu K.W."/>
            <person name="Li Z."/>
            <person name="Lu H.C."/>
            <person name="Ye Q.L."/>
            <person name="Zhang D."/>
            <person name="Wang J.Y."/>
            <person name="Li Y.F."/>
            <person name="Zhong Z.M."/>
            <person name="Liu X."/>
            <person name="Yu X."/>
            <person name="Liu D.K."/>
            <person name="Tu X.D."/>
            <person name="Liu B."/>
            <person name="Hao Y."/>
            <person name="Liao X.Y."/>
            <person name="Jiang Y.T."/>
            <person name="Sun W.H."/>
            <person name="Chen J."/>
            <person name="Chen Y.Q."/>
            <person name="Ai Y."/>
            <person name="Zhai J.W."/>
            <person name="Wu S.S."/>
            <person name="Zhou Z."/>
            <person name="Hsiao Y.Y."/>
            <person name="Wu W.L."/>
            <person name="Chen Y.Y."/>
            <person name="Lin Y.F."/>
            <person name="Hsu J.L."/>
            <person name="Li C.Y."/>
            <person name="Wang Z.W."/>
            <person name="Zhao X."/>
            <person name="Zhong W.Y."/>
            <person name="Ma X.K."/>
            <person name="Ma L."/>
            <person name="Huang J."/>
            <person name="Chen G.Z."/>
            <person name="Huang M.Z."/>
            <person name="Huang L."/>
            <person name="Peng D.H."/>
            <person name="Luo Y.B."/>
            <person name="Zou S.Q."/>
            <person name="Chen S.P."/>
            <person name="Lan S."/>
            <person name="Tsai W.C."/>
            <person name="Van de Peer Y."/>
            <person name="Liu Z.J."/>
        </authorList>
    </citation>
    <scope>NUCLEOTIDE SEQUENCE [LARGE SCALE GENOMIC DNA]</scope>
    <source>
        <strain evidence="2">Lor288</strain>
    </source>
</reference>
<feature type="compositionally biased region" description="Basic and acidic residues" evidence="1">
    <location>
        <begin position="1475"/>
        <end position="1487"/>
    </location>
</feature>
<feature type="compositionally biased region" description="Basic residues" evidence="1">
    <location>
        <begin position="1402"/>
        <end position="1413"/>
    </location>
</feature>
<feature type="compositionally biased region" description="Polar residues" evidence="1">
    <location>
        <begin position="1426"/>
        <end position="1437"/>
    </location>
</feature>
<feature type="compositionally biased region" description="Basic and acidic residues" evidence="1">
    <location>
        <begin position="1456"/>
        <end position="1466"/>
    </location>
</feature>
<accession>A0ABR2LN63</accession>
<feature type="compositionally biased region" description="Polar residues" evidence="1">
    <location>
        <begin position="1266"/>
        <end position="1278"/>
    </location>
</feature>
<feature type="region of interest" description="Disordered" evidence="1">
    <location>
        <begin position="1456"/>
        <end position="1487"/>
    </location>
</feature>
<name>A0ABR2LN63_9ASPA</name>
<dbReference type="Proteomes" id="UP001412067">
    <property type="component" value="Unassembled WGS sequence"/>
</dbReference>
<feature type="region of interest" description="Disordered" evidence="1">
    <location>
        <begin position="1548"/>
        <end position="1587"/>
    </location>
</feature>
<keyword evidence="3" id="KW-1185">Reference proteome</keyword>
<dbReference type="PANTHER" id="PTHR34536">
    <property type="entry name" value="DENTIN SIALOPHOSPHOPROTEIN-LIKE PROTEIN"/>
    <property type="match status" value="1"/>
</dbReference>
<gene>
    <name evidence="2" type="ORF">KSP40_PGU019885</name>
</gene>
<evidence type="ECO:0000313" key="2">
    <source>
        <dbReference type="EMBL" id="KAK8945764.1"/>
    </source>
</evidence>
<feature type="compositionally biased region" description="Low complexity" evidence="1">
    <location>
        <begin position="1256"/>
        <end position="1265"/>
    </location>
</feature>
<dbReference type="PANTHER" id="PTHR34536:SF6">
    <property type="entry name" value="DENTIN SIALOPHOSPHOPROTEIN-LIKE PROTEIN"/>
    <property type="match status" value="1"/>
</dbReference>
<sequence length="1773" mass="196861">MLCLTNRRERASGNMFESFLRAPFENGLRERVPAQHFLAGRASTVSPFTPTISSLSPTCHRAGLSNRAEYDTIRREEGSSDLLRWNRTIAGSQKDRRERRRKCAEGSIARKESSSLVNLQKIIGGELGRRRRWKSSEDCNHRKGDGRVSGDNPNGLDDLGDEAFRNIQCACSKRVTSSVEISEGQGGSKSCWSCGGILSADELGGLSRRMSSAMGPEFSGAIDPQLKWKISANCKQRGLRKARTFTHDNGKNSTAMDLKDVEYLFDKQSKKEGDIPVSESEKLGVSLLGRRFSDNLENFPIKKRITSLLPSRSTPNLLASSGFHEHNQGGPCTLFQNNQVLCKQDDLGISPSHAVDLGHEKGSNEENRELENIEELVCDSADFSGISILAAAACHSSMENGIHAEGPTVTQHSFEENSISSMCFESHRGMLLPSNPELGNDKSKSSTVYFSPVKEVCRAPGQLNSDEYREKHSCSLRSFPRKKNQLSSRGDRLNWDLNTVMDVWESQSDDYSNCDPHDSFNVKNNWRHDGDCGNQVALQAGPDFGINTVGLVAPDNQNISHSLCKLEQEMDEKHASPVEVCDKGKHDLTQTQVCESLQGKRQFKDAKFMVAISPERTNLEGDGNLVRYLSAKIPEVCEEDKCESDCVRSSVEVGPHNILPYPIVTGSGFTNYDFDPFAEVKKVDEMLHDESRSITTVDSCNNYSGECQTAYDRMGRRIWKNNQLLSPHVEKHQCLPIDVTGNVNATGSPAEQLDQNSCGMIIGGDGKKTIQVLFDESSSKSMTGEGCLFNASQLTSLLFNSHETSNELLPSKSVCISQYDDICANVKVDDSNSYSLSGENLSLCNAASPQTNSPKLINSVSDEILVDTKAIPSLLISHGDCRITGDVHVDSLEKNSLELHFDYEEHSSDSPIDIDHATGLEKVDLLGDDDSQYEDGELRESVLNSCGEDEVEEVETEHVDYGSDCREAESFEAESEFCSQSDLAVGTTECIAEGKILSTGDGNRFWATEGSQSKCFQKHSTIKDYSNAIYGEGEVGGDILKDSGKVLDVNVASEVHARDEKRFISSNLHTDVGVVSGKAIQPSSSRMKSSGWDKLPKHEGTVLSLWNNDDASVPSSINDESATTIGSAMKREFASRVQISKSSEVSCRKEVSYARENWKHDQIVFNTESCTDARIRLDGRSIPFHSRGRGRVWVDPPDHHVNCRFDISGNYSSPKFPLPGSRNAAAAAVAKVESNGFVVAPDGTIVKCGSLGLGSHLSGQSSKSSTHFLSTRRGSSIDSDGDFHMLDSRNVSPGKCFNAGRGRDSRYGSRLFSPGHANRYHSPILDSRIDSQSLQHPSSRRQHSFSPHRGPPHLTREHTRSPSRSRTRSPHTWTSPRGRSDRRISAVHNVKRQSRSPPNFKPQRRMPRQRSPQHRGFPAEDFSGYASVSRNYSSPSHASKWCNSERIFQDRLWEHDEPRHPRERSPPARSFSQRNRLEDMDSRIRMKPDEYYEPNYSERFQQEYCGYGRGSKRDGSRDDRKGKNNRYEVLHPERHLESNGNMSCLHYDGDIGARNPRQKSSGFQPRRSPRSFDRSIDSQNVDSPRRIKGGMVPFRRGFFKRDAAWLSLPPSEALTPLVPTMETMASAGAATPPACRFLSRSISKVSCHHLPSLDPSRCRLPFGISVCPFPHASSSHYHQQADTCPYLIPSSLPIGMRSDFHMEPTYIKDLGSGPLARTLLRCRVSTYGTSGLWNKLNKWNVEHAEPMGGNGWGCRKQNADMVQSSGCRRIACV</sequence>
<feature type="region of interest" description="Disordered" evidence="1">
    <location>
        <begin position="134"/>
        <end position="157"/>
    </location>
</feature>
<feature type="region of interest" description="Disordered" evidence="1">
    <location>
        <begin position="1503"/>
        <end position="1530"/>
    </location>
</feature>
<organism evidence="2 3">
    <name type="scientific">Platanthera guangdongensis</name>
    <dbReference type="NCBI Taxonomy" id="2320717"/>
    <lineage>
        <taxon>Eukaryota</taxon>
        <taxon>Viridiplantae</taxon>
        <taxon>Streptophyta</taxon>
        <taxon>Embryophyta</taxon>
        <taxon>Tracheophyta</taxon>
        <taxon>Spermatophyta</taxon>
        <taxon>Magnoliopsida</taxon>
        <taxon>Liliopsida</taxon>
        <taxon>Asparagales</taxon>
        <taxon>Orchidaceae</taxon>
        <taxon>Orchidoideae</taxon>
        <taxon>Orchideae</taxon>
        <taxon>Orchidinae</taxon>
        <taxon>Platanthera</taxon>
    </lineage>
</organism>
<feature type="compositionally biased region" description="Basic and acidic residues" evidence="1">
    <location>
        <begin position="1511"/>
        <end position="1530"/>
    </location>
</feature>